<dbReference type="SUPFAM" id="SSF53335">
    <property type="entry name" value="S-adenosyl-L-methionine-dependent methyltransferases"/>
    <property type="match status" value="1"/>
</dbReference>
<dbReference type="Pfam" id="PF13847">
    <property type="entry name" value="Methyltransf_31"/>
    <property type="match status" value="1"/>
</dbReference>
<keyword evidence="2" id="KW-0489">Methyltransferase</keyword>
<accession>A0A2T7BH30</accession>
<dbReference type="GO" id="GO:0008168">
    <property type="term" value="F:methyltransferase activity"/>
    <property type="evidence" value="ECO:0007669"/>
    <property type="project" value="UniProtKB-KW"/>
</dbReference>
<dbReference type="CDD" id="cd02440">
    <property type="entry name" value="AdoMet_MTases"/>
    <property type="match status" value="1"/>
</dbReference>
<dbReference type="Gene3D" id="3.40.50.150">
    <property type="entry name" value="Vaccinia Virus protein VP39"/>
    <property type="match status" value="1"/>
</dbReference>
<dbReference type="AlphaFoldDB" id="A0A2T7BH30"/>
<keyword evidence="2" id="KW-0808">Transferase</keyword>
<proteinExistence type="predicted"/>
<dbReference type="OrthoDB" id="962475at2"/>
<dbReference type="InterPro" id="IPR025714">
    <property type="entry name" value="Methyltranfer_dom"/>
</dbReference>
<feature type="domain" description="Methyltransferase" evidence="1">
    <location>
        <begin position="74"/>
        <end position="143"/>
    </location>
</feature>
<name>A0A2T7BH30_9BACT</name>
<evidence type="ECO:0000313" key="3">
    <source>
        <dbReference type="Proteomes" id="UP000244450"/>
    </source>
</evidence>
<evidence type="ECO:0000259" key="1">
    <source>
        <dbReference type="Pfam" id="PF13847"/>
    </source>
</evidence>
<dbReference type="InterPro" id="IPR029063">
    <property type="entry name" value="SAM-dependent_MTases_sf"/>
</dbReference>
<dbReference type="GO" id="GO:0032259">
    <property type="term" value="P:methylation"/>
    <property type="evidence" value="ECO:0007669"/>
    <property type="project" value="UniProtKB-KW"/>
</dbReference>
<gene>
    <name evidence="2" type="ORF">DCC81_15015</name>
</gene>
<organism evidence="2 3">
    <name type="scientific">Chitinophaga parva</name>
    <dbReference type="NCBI Taxonomy" id="2169414"/>
    <lineage>
        <taxon>Bacteria</taxon>
        <taxon>Pseudomonadati</taxon>
        <taxon>Bacteroidota</taxon>
        <taxon>Chitinophagia</taxon>
        <taxon>Chitinophagales</taxon>
        <taxon>Chitinophagaceae</taxon>
        <taxon>Chitinophaga</taxon>
    </lineage>
</organism>
<reference evidence="2 3" key="1">
    <citation type="submission" date="2018-04" db="EMBL/GenBank/DDBJ databases">
        <title>Chitinophaga fuyangensis sp. nov., isolated from soil in a chemical factory.</title>
        <authorList>
            <person name="Chen K."/>
        </authorList>
    </citation>
    <scope>NUCLEOTIDE SEQUENCE [LARGE SCALE GENOMIC DNA]</scope>
    <source>
        <strain evidence="2 3">LY-1</strain>
    </source>
</reference>
<keyword evidence="3" id="KW-1185">Reference proteome</keyword>
<evidence type="ECO:0000313" key="2">
    <source>
        <dbReference type="EMBL" id="PUZ25587.1"/>
    </source>
</evidence>
<protein>
    <submittedName>
        <fullName evidence="2">Methyltransferase</fullName>
    </submittedName>
</protein>
<comment type="caution">
    <text evidence="2">The sequence shown here is derived from an EMBL/GenBank/DDBJ whole genome shotgun (WGS) entry which is preliminary data.</text>
</comment>
<sequence length="223" mass="25503">MPWVAYYSQCLEKRMHHIQVCFKTMLSNTRVKPAAFSSDAAFDAVYPERIRELSKHHWTPLSIARKAAQFLAHKPGASILDIGSGVGKFCLAAGYHQPGARFYGVEQREALHEVAKTAQISTGVQNVEFLHGNFTQLDLNAYDGFYFYNAFFENLDQQRAIANDIAHSVSLYTYYSHYLFKALENAKSGTRLVSFHSLEDEIPQSYHLVDISDDQLLKMWIRR</sequence>
<dbReference type="Proteomes" id="UP000244450">
    <property type="component" value="Unassembled WGS sequence"/>
</dbReference>
<dbReference type="EMBL" id="QCYK01000002">
    <property type="protein sequence ID" value="PUZ25587.1"/>
    <property type="molecule type" value="Genomic_DNA"/>
</dbReference>